<reference evidence="5" key="2">
    <citation type="submission" date="2015-01" db="EMBL/GenBank/DDBJ databases">
        <title>Evolutionary Origins and Diversification of the Mycorrhizal Mutualists.</title>
        <authorList>
            <consortium name="DOE Joint Genome Institute"/>
            <consortium name="Mycorrhizal Genomics Consortium"/>
            <person name="Kohler A."/>
            <person name="Kuo A."/>
            <person name="Nagy L.G."/>
            <person name="Floudas D."/>
            <person name="Copeland A."/>
            <person name="Barry K.W."/>
            <person name="Cichocki N."/>
            <person name="Veneault-Fourrey C."/>
            <person name="LaButti K."/>
            <person name="Lindquist E.A."/>
            <person name="Lipzen A."/>
            <person name="Lundell T."/>
            <person name="Morin E."/>
            <person name="Murat C."/>
            <person name="Riley R."/>
            <person name="Ohm R."/>
            <person name="Sun H."/>
            <person name="Tunlid A."/>
            <person name="Henrissat B."/>
            <person name="Grigoriev I.V."/>
            <person name="Hibbett D.S."/>
            <person name="Martin F."/>
        </authorList>
    </citation>
    <scope>NUCLEOTIDE SEQUENCE [LARGE SCALE GENOMIC DNA]</scope>
    <source>
        <strain evidence="5">441</strain>
    </source>
</reference>
<dbReference type="GO" id="GO:0005768">
    <property type="term" value="C:endosome"/>
    <property type="evidence" value="ECO:0007669"/>
    <property type="project" value="TreeGrafter"/>
</dbReference>
<proteinExistence type="inferred from homology"/>
<sequence length="912" mass="102264">MPNHLVIPFKKTYTAPIRSSVRDYILHHTEDHPDAYRSDIAQWESLRVACMNTTAAHHSNDVDAFLKYHAQLVFVLAKLPSDINLEISYAHPFSTSSSIPVTLRSLAFERASVLFNLAALYSQLAAAEDRSSQLGLRRATTYYQSAAGTLSYLSSSALPRLRFPADAEEIPTDLTGPFVRCLENLMLAQAQECAWQPSTSLLSVDVSLVPDHYKNALIAKLATGVASLYASSLEAIRSAPSTISSSLPSTWMTHIETKQRHFRAAAQYRKSIDDLEANRYGDEIRRLMDAEAEAKQGYSLVKRSSVAPAVIQDIKSLLDALQKNLGRAQRDNDLIYHCDIPASTAADPIVEVIMVKSNVSPGLLDPKSLLGTGGILFGDMLGWGAREAVNIYNDNKRTLVKERVIEAAQVLDDEAERLLRSLNLPASLEALERPIGLPPSLLKKAEEVRLEQGPERIEAYLDDVQRLARRAMAILDEAMDILDNEASEDEAARKEVSLSRPVSYKANRELVAKQQRYRSILLEAAQSDVTVREKWEESEAAIVNLTLDEEELEALVPSTTVSIDGKISRANNQTQIHARALRGLLESLDDIRKDRGQVVARAQRRLEVDDIKPSIISVASNFNRWEELTPAMFVDLSDKELAKYDRFIQELAEGKKQQEGILEAIKSKNEQFLQSRKEDPAVKDREVVLHRLDMAHAKYLEITRNLDEGRKFYNEMASILSRFKEACKLWSNQRSQEAQSFYQSFKSLSIQERPRLPSQKSPNEPAKASAPEQPSPQRRKANIPPLSSTEWEQQEFPPEQRHTHTPSRPKQKANLPSLSSSEWEAQEPPQTPGSEATPSRPKKKANLPSLSSPEWKTEGLVLPPSPEFERQKPAMTLPSLSSAEWETQELPPPPSPPPTERRGAKTPRKQRR</sequence>
<dbReference type="InterPro" id="IPR004328">
    <property type="entry name" value="BRO1_dom"/>
</dbReference>
<name>A0A0C9ZRJ5_9AGAM</name>
<dbReference type="Proteomes" id="UP000054018">
    <property type="component" value="Unassembled WGS sequence"/>
</dbReference>
<dbReference type="HOGENOM" id="CLU_007181_2_1_1"/>
<dbReference type="PANTHER" id="PTHR23030">
    <property type="entry name" value="PCD6 INTERACTING PROTEIN-RELATED"/>
    <property type="match status" value="1"/>
</dbReference>
<dbReference type="PANTHER" id="PTHR23030:SF39">
    <property type="entry name" value="PROGRAMMED CELL DEATH 6-INTERACTING PROTEIN"/>
    <property type="match status" value="1"/>
</dbReference>
<dbReference type="EMBL" id="KN833691">
    <property type="protein sequence ID" value="KIK28694.1"/>
    <property type="molecule type" value="Genomic_DNA"/>
</dbReference>
<dbReference type="Pfam" id="PF03097">
    <property type="entry name" value="BRO1"/>
    <property type="match status" value="1"/>
</dbReference>
<gene>
    <name evidence="4" type="ORF">PISMIDRAFT_90306</name>
</gene>
<feature type="domain" description="BRO1" evidence="3">
    <location>
        <begin position="3"/>
        <end position="415"/>
    </location>
</feature>
<dbReference type="InterPro" id="IPR038499">
    <property type="entry name" value="BRO1_sf"/>
</dbReference>
<evidence type="ECO:0000313" key="5">
    <source>
        <dbReference type="Proteomes" id="UP000054018"/>
    </source>
</evidence>
<dbReference type="OrthoDB" id="64867at2759"/>
<protein>
    <recommendedName>
        <fullName evidence="3">BRO1 domain-containing protein</fullName>
    </recommendedName>
</protein>
<evidence type="ECO:0000256" key="1">
    <source>
        <dbReference type="ARBA" id="ARBA00038154"/>
    </source>
</evidence>
<dbReference type="Pfam" id="PF13949">
    <property type="entry name" value="ALIX_LYPXL_bnd"/>
    <property type="match status" value="1"/>
</dbReference>
<dbReference type="InterPro" id="IPR025304">
    <property type="entry name" value="ALIX_V_dom"/>
</dbReference>
<evidence type="ECO:0000256" key="2">
    <source>
        <dbReference type="SAM" id="MobiDB-lite"/>
    </source>
</evidence>
<dbReference type="STRING" id="765257.A0A0C9ZRJ5"/>
<dbReference type="Gene3D" id="1.20.120.560">
    <property type="entry name" value="alix/aip1 in complex with the ypdl late domain"/>
    <property type="match status" value="1"/>
</dbReference>
<dbReference type="Gene3D" id="1.25.40.280">
    <property type="entry name" value="alix/aip1 like domains"/>
    <property type="match status" value="1"/>
</dbReference>
<evidence type="ECO:0000313" key="4">
    <source>
        <dbReference type="EMBL" id="KIK28694.1"/>
    </source>
</evidence>
<feature type="region of interest" description="Disordered" evidence="2">
    <location>
        <begin position="753"/>
        <end position="912"/>
    </location>
</feature>
<reference evidence="4 5" key="1">
    <citation type="submission" date="2014-04" db="EMBL/GenBank/DDBJ databases">
        <authorList>
            <consortium name="DOE Joint Genome Institute"/>
            <person name="Kuo A."/>
            <person name="Kohler A."/>
            <person name="Costa M.D."/>
            <person name="Nagy L.G."/>
            <person name="Floudas D."/>
            <person name="Copeland A."/>
            <person name="Barry K.W."/>
            <person name="Cichocki N."/>
            <person name="Veneault-Fourrey C."/>
            <person name="LaButti K."/>
            <person name="Lindquist E.A."/>
            <person name="Lipzen A."/>
            <person name="Lundell T."/>
            <person name="Morin E."/>
            <person name="Murat C."/>
            <person name="Sun H."/>
            <person name="Tunlid A."/>
            <person name="Henrissat B."/>
            <person name="Grigoriev I.V."/>
            <person name="Hibbett D.S."/>
            <person name="Martin F."/>
            <person name="Nordberg H.P."/>
            <person name="Cantor M.N."/>
            <person name="Hua S.X."/>
        </authorList>
    </citation>
    <scope>NUCLEOTIDE SEQUENCE [LARGE SCALE GENOMIC DNA]</scope>
    <source>
        <strain evidence="4 5">441</strain>
    </source>
</reference>
<dbReference type="AlphaFoldDB" id="A0A0C9ZRJ5"/>
<comment type="similarity">
    <text evidence="1">Belongs to the palA/RIM20 family.</text>
</comment>
<dbReference type="PROSITE" id="PS51180">
    <property type="entry name" value="BRO1"/>
    <property type="match status" value="1"/>
</dbReference>
<dbReference type="Gene3D" id="1.20.140.50">
    <property type="entry name" value="alix/aip1 like domains"/>
    <property type="match status" value="1"/>
</dbReference>
<evidence type="ECO:0000259" key="3">
    <source>
        <dbReference type="PROSITE" id="PS51180"/>
    </source>
</evidence>
<organism evidence="4 5">
    <name type="scientific">Pisolithus microcarpus 441</name>
    <dbReference type="NCBI Taxonomy" id="765257"/>
    <lineage>
        <taxon>Eukaryota</taxon>
        <taxon>Fungi</taxon>
        <taxon>Dikarya</taxon>
        <taxon>Basidiomycota</taxon>
        <taxon>Agaricomycotina</taxon>
        <taxon>Agaricomycetes</taxon>
        <taxon>Agaricomycetidae</taxon>
        <taxon>Boletales</taxon>
        <taxon>Sclerodermatineae</taxon>
        <taxon>Pisolithaceae</taxon>
        <taxon>Pisolithus</taxon>
    </lineage>
</organism>
<accession>A0A0C9ZRJ5</accession>
<feature type="compositionally biased region" description="Polar residues" evidence="2">
    <location>
        <begin position="814"/>
        <end position="823"/>
    </location>
</feature>
<dbReference type="SMART" id="SM01041">
    <property type="entry name" value="BRO1"/>
    <property type="match status" value="1"/>
</dbReference>
<keyword evidence="5" id="KW-1185">Reference proteome</keyword>